<dbReference type="EC" id="3.2.1.-" evidence="5"/>
<dbReference type="GO" id="GO:0009253">
    <property type="term" value="P:peptidoglycan catabolic process"/>
    <property type="evidence" value="ECO:0007669"/>
    <property type="project" value="TreeGrafter"/>
</dbReference>
<keyword evidence="6" id="KW-1185">Reference proteome</keyword>
<dbReference type="STRING" id="1547922.ISF6_2720"/>
<feature type="domain" description="Transglycosylase SLT" evidence="4">
    <location>
        <begin position="47"/>
        <end position="363"/>
    </location>
</feature>
<dbReference type="Gene3D" id="1.10.101.10">
    <property type="entry name" value="PGBD-like superfamily/PGBD"/>
    <property type="match status" value="1"/>
</dbReference>
<accession>A0A0K8P3R8</accession>
<comment type="caution">
    <text evidence="5">The sequence shown here is derived from an EMBL/GenBank/DDBJ whole genome shotgun (WGS) entry which is preliminary data.</text>
</comment>
<protein>
    <submittedName>
        <fullName evidence="5">Membrane-bound lytic murein transglycosylase B</fullName>
        <ecNumber evidence="5">3.2.1.-</ecNumber>
    </submittedName>
</protein>
<feature type="domain" description="Peptidoglycan binding-like" evidence="3">
    <location>
        <begin position="387"/>
        <end position="441"/>
    </location>
</feature>
<dbReference type="AlphaFoldDB" id="A0A0K8P3R8"/>
<dbReference type="InterPro" id="IPR002477">
    <property type="entry name" value="Peptidoglycan-bd-like"/>
</dbReference>
<keyword evidence="2" id="KW-0732">Signal</keyword>
<reference evidence="6" key="1">
    <citation type="submission" date="2015-07" db="EMBL/GenBank/DDBJ databases">
        <title>Discovery of a poly(ethylene terephthalate assimilation.</title>
        <authorList>
            <person name="Yoshida S."/>
            <person name="Hiraga K."/>
            <person name="Takehana T."/>
            <person name="Taniguchi I."/>
            <person name="Yamaji H."/>
            <person name="Maeda Y."/>
            <person name="Toyohara K."/>
            <person name="Miyamoto K."/>
            <person name="Kimura Y."/>
            <person name="Oda K."/>
        </authorList>
    </citation>
    <scope>NUCLEOTIDE SEQUENCE [LARGE SCALE GENOMIC DNA]</scope>
    <source>
        <strain evidence="6">NBRC 110686 / TISTR 2288 / 201-F6</strain>
    </source>
</reference>
<dbReference type="Gene3D" id="1.10.8.350">
    <property type="entry name" value="Bacterial muramidase"/>
    <property type="match status" value="1"/>
</dbReference>
<dbReference type="InterPro" id="IPR036365">
    <property type="entry name" value="PGBD-like_sf"/>
</dbReference>
<dbReference type="Pfam" id="PF13406">
    <property type="entry name" value="SLT_2"/>
    <property type="match status" value="1"/>
</dbReference>
<sequence>MNPDRPRPTPRRAVRWRTRAAWQALLLASGSLLAAAAAAAPPALPPFDQCIAQLRRALPRHPEVSARTFEAQVREARDLRPPVSGLARNQPEFVLPVWEYVARLVDERRIADGRALATEDAAMLGRVAAARGVEAPTLLAIFGVESDYGRNRDRHKVVDATLARACLAPGQREREAQFFAALWLLQEGHVAPEGFVGSWAGAFGLTQFMPATHQRHMADGDGDGRVDTFGSRADALATTAHYLASVGWRDGLPWGLEVVAPRDVARLHSAVEREHACLARGTEPGARCRRLQDWAALGVVRADGRPLADAGPRWPGWHAGTTLALLTPAGPQGPAWLVGGNFQALWHYNRSDAYALSVGLLSDALRGDPPLQAAWPTEEARLLLTRSGLTELQSLLRAAGHCEVAADGYDGPITREALRREERRRGWLETGRPTTTLLQALRDAPAPAAGAAAAACEDPAAPPASATPAAEPPAPPPLPTPEPAPVPEPAPAPAPVPAPASTGTAAS</sequence>
<evidence type="ECO:0000256" key="2">
    <source>
        <dbReference type="SAM" id="SignalP"/>
    </source>
</evidence>
<feature type="compositionally biased region" description="Pro residues" evidence="1">
    <location>
        <begin position="470"/>
        <end position="498"/>
    </location>
</feature>
<evidence type="ECO:0000256" key="1">
    <source>
        <dbReference type="SAM" id="MobiDB-lite"/>
    </source>
</evidence>
<evidence type="ECO:0000313" key="5">
    <source>
        <dbReference type="EMBL" id="GAP36880.1"/>
    </source>
</evidence>
<proteinExistence type="predicted"/>
<gene>
    <name evidence="5" type="ORF">ISF6_2720</name>
</gene>
<reference evidence="5 6" key="2">
    <citation type="journal article" date="2016" name="Science">
        <title>A bacterium that degrades and assimilates poly(ethylene terephthalate).</title>
        <authorList>
            <person name="Yoshida S."/>
            <person name="Hiraga K."/>
            <person name="Takehana T."/>
            <person name="Taniguchi I."/>
            <person name="Yamaji H."/>
            <person name="Maeda Y."/>
            <person name="Toyohara K."/>
            <person name="Miyamoto K."/>
            <person name="Kimura Y."/>
            <person name="Oda K."/>
        </authorList>
    </citation>
    <scope>NUCLEOTIDE SEQUENCE [LARGE SCALE GENOMIC DNA]</scope>
    <source>
        <strain evidence="6">NBRC 110686 / TISTR 2288 / 201-F6</strain>
    </source>
</reference>
<dbReference type="Gene3D" id="1.10.530.10">
    <property type="match status" value="1"/>
</dbReference>
<evidence type="ECO:0000259" key="4">
    <source>
        <dbReference type="Pfam" id="PF13406"/>
    </source>
</evidence>
<dbReference type="Proteomes" id="UP000037660">
    <property type="component" value="Unassembled WGS sequence"/>
</dbReference>
<dbReference type="InterPro" id="IPR036366">
    <property type="entry name" value="PGBDSf"/>
</dbReference>
<dbReference type="EMBL" id="BBYR01000039">
    <property type="protein sequence ID" value="GAP36880.1"/>
    <property type="molecule type" value="Genomic_DNA"/>
</dbReference>
<evidence type="ECO:0000259" key="3">
    <source>
        <dbReference type="Pfam" id="PF01471"/>
    </source>
</evidence>
<dbReference type="InterPro" id="IPR031304">
    <property type="entry name" value="SLT_2"/>
</dbReference>
<dbReference type="InterPro" id="IPR023346">
    <property type="entry name" value="Lysozyme-like_dom_sf"/>
</dbReference>
<keyword evidence="5" id="KW-0378">Hydrolase</keyword>
<dbReference type="PANTHER" id="PTHR30163:SF10">
    <property type="entry name" value="TRANSGLYCOLASE-RELATED"/>
    <property type="match status" value="1"/>
</dbReference>
<keyword evidence="5" id="KW-0326">Glycosidase</keyword>
<dbReference type="GO" id="GO:0008933">
    <property type="term" value="F:peptidoglycan lytic transglycosylase activity"/>
    <property type="evidence" value="ECO:0007669"/>
    <property type="project" value="TreeGrafter"/>
</dbReference>
<dbReference type="InterPro" id="IPR043426">
    <property type="entry name" value="MltB-like"/>
</dbReference>
<dbReference type="SUPFAM" id="SSF47090">
    <property type="entry name" value="PGBD-like"/>
    <property type="match status" value="1"/>
</dbReference>
<dbReference type="GO" id="GO:0016798">
    <property type="term" value="F:hydrolase activity, acting on glycosyl bonds"/>
    <property type="evidence" value="ECO:0007669"/>
    <property type="project" value="UniProtKB-KW"/>
</dbReference>
<dbReference type="PANTHER" id="PTHR30163">
    <property type="entry name" value="MEMBRANE-BOUND LYTIC MUREIN TRANSGLYCOSYLASE B"/>
    <property type="match status" value="1"/>
</dbReference>
<organism evidence="5 6">
    <name type="scientific">Piscinibacter sakaiensis</name>
    <name type="common">Ideonella sakaiensis</name>
    <dbReference type="NCBI Taxonomy" id="1547922"/>
    <lineage>
        <taxon>Bacteria</taxon>
        <taxon>Pseudomonadati</taxon>
        <taxon>Pseudomonadota</taxon>
        <taxon>Betaproteobacteria</taxon>
        <taxon>Burkholderiales</taxon>
        <taxon>Sphaerotilaceae</taxon>
        <taxon>Piscinibacter</taxon>
    </lineage>
</organism>
<dbReference type="SUPFAM" id="SSF53955">
    <property type="entry name" value="Lysozyme-like"/>
    <property type="match status" value="1"/>
</dbReference>
<dbReference type="Pfam" id="PF01471">
    <property type="entry name" value="PG_binding_1"/>
    <property type="match status" value="1"/>
</dbReference>
<feature type="region of interest" description="Disordered" evidence="1">
    <location>
        <begin position="449"/>
        <end position="507"/>
    </location>
</feature>
<feature type="signal peptide" evidence="2">
    <location>
        <begin position="1"/>
        <end position="34"/>
    </location>
</feature>
<dbReference type="OrthoDB" id="9772911at2"/>
<feature type="compositionally biased region" description="Low complexity" evidence="1">
    <location>
        <begin position="449"/>
        <end position="469"/>
    </location>
</feature>
<dbReference type="RefSeq" id="WP_054020837.1">
    <property type="nucleotide sequence ID" value="NZ_BBYR01000039.1"/>
</dbReference>
<feature type="chain" id="PRO_5005513676" evidence="2">
    <location>
        <begin position="35"/>
        <end position="507"/>
    </location>
</feature>
<name>A0A0K8P3R8_PISS1</name>
<evidence type="ECO:0000313" key="6">
    <source>
        <dbReference type="Proteomes" id="UP000037660"/>
    </source>
</evidence>